<keyword evidence="5" id="KW-1185">Reference proteome</keyword>
<feature type="compositionally biased region" description="Polar residues" evidence="1">
    <location>
        <begin position="266"/>
        <end position="284"/>
    </location>
</feature>
<proteinExistence type="predicted"/>
<feature type="region of interest" description="Disordered" evidence="1">
    <location>
        <begin position="266"/>
        <end position="288"/>
    </location>
</feature>
<name>A0A251TEZ2_HELAN</name>
<accession>A0A251TEZ2</accession>
<gene>
    <name evidence="4" type="ORF">HannXRQ_Chr10g0279531</name>
    <name evidence="3" type="ORF">HanXRQr2_Chr10g0420501</name>
</gene>
<reference evidence="4" key="2">
    <citation type="submission" date="2017-02" db="EMBL/GenBank/DDBJ databases">
        <title>Sunflower complete genome.</title>
        <authorList>
            <person name="Langlade N."/>
            <person name="Munos S."/>
        </authorList>
    </citation>
    <scope>NUCLEOTIDE SEQUENCE [LARGE SCALE GENOMIC DNA]</scope>
    <source>
        <tissue evidence="4">Leaves</tissue>
    </source>
</reference>
<dbReference type="OrthoDB" id="1939140at2759"/>
<feature type="compositionally biased region" description="Low complexity" evidence="1">
    <location>
        <begin position="176"/>
        <end position="202"/>
    </location>
</feature>
<feature type="transmembrane region" description="Helical" evidence="2">
    <location>
        <begin position="37"/>
        <end position="57"/>
    </location>
</feature>
<dbReference type="EMBL" id="CM007899">
    <property type="protein sequence ID" value="OTG09715.1"/>
    <property type="molecule type" value="Genomic_DNA"/>
</dbReference>
<keyword evidence="2" id="KW-1133">Transmembrane helix</keyword>
<dbReference type="AlphaFoldDB" id="A0A251TEZ2"/>
<feature type="region of interest" description="Disordered" evidence="1">
    <location>
        <begin position="409"/>
        <end position="428"/>
    </location>
</feature>
<sequence length="505" mass="57802">MAADALTTCKHTLFSFIVSHPLYFSYLIFFSPFLFKFFLFIFFSPLFLTTSLLLILATTLPHSNIRFLTSIFNNINIRFKVNDVDQQNEEFREFEDLEIYKTVFDSPPLLTVGEDDDEVTVTDEQRSLRLERLFEELDRFEGCTETAEMNQIEENIREFQKLGPVSDEDEKTDENSLSLNSNSWRSESSSSFGSCGSIGDETTTTTTTFETKKKNETKSYVEKVIGELQKSNSTVAIEAKKKTNSETTSHVRKMLLKLEPVTSSITGEEQQITVKSNSTANETTSHVRKALQKNSTTAIPVSGEDQMKNNETTSSHVKKMLQKLEPELEPVPVTVSGEEDERYEIENTFSLRTNSWRLDSSGSFGSYGSMRKEKEWKRTLACKLFEERNNNSERGEEGMDCLWEAYEDDNSSKKPKNRKEAMRKEEKGMMKKKKSEFKCFEDEDEDEDEDEEFMRSGQLCCLKALKLSTGKMNLGMGKPNLVKISKAIKGFGWLHHVGSKHGKKN</sequence>
<dbReference type="PANTHER" id="PTHR36760:SF1">
    <property type="entry name" value="ACIDIC LEUCINE-RICH NUCLEAR PHOSPHOPROTEIN 32 FAMILY B PROTEIN"/>
    <property type="match status" value="1"/>
</dbReference>
<dbReference type="Proteomes" id="UP000215914">
    <property type="component" value="Chromosome 10"/>
</dbReference>
<evidence type="ECO:0000313" key="3">
    <source>
        <dbReference type="EMBL" id="KAF5784743.1"/>
    </source>
</evidence>
<evidence type="ECO:0000256" key="1">
    <source>
        <dbReference type="SAM" id="MobiDB-lite"/>
    </source>
</evidence>
<protein>
    <submittedName>
        <fullName evidence="4">Uncharacterized protein</fullName>
    </submittedName>
</protein>
<evidence type="ECO:0000256" key="2">
    <source>
        <dbReference type="SAM" id="Phobius"/>
    </source>
</evidence>
<feature type="transmembrane region" description="Helical" evidence="2">
    <location>
        <begin position="12"/>
        <end position="31"/>
    </location>
</feature>
<dbReference type="OMA" id="RMNSQKL"/>
<organism evidence="4 5">
    <name type="scientific">Helianthus annuus</name>
    <name type="common">Common sunflower</name>
    <dbReference type="NCBI Taxonomy" id="4232"/>
    <lineage>
        <taxon>Eukaryota</taxon>
        <taxon>Viridiplantae</taxon>
        <taxon>Streptophyta</taxon>
        <taxon>Embryophyta</taxon>
        <taxon>Tracheophyta</taxon>
        <taxon>Spermatophyta</taxon>
        <taxon>Magnoliopsida</taxon>
        <taxon>eudicotyledons</taxon>
        <taxon>Gunneridae</taxon>
        <taxon>Pentapetalae</taxon>
        <taxon>asterids</taxon>
        <taxon>campanulids</taxon>
        <taxon>Asterales</taxon>
        <taxon>Asteraceae</taxon>
        <taxon>Asteroideae</taxon>
        <taxon>Heliantheae alliance</taxon>
        <taxon>Heliantheae</taxon>
        <taxon>Helianthus</taxon>
    </lineage>
</organism>
<reference evidence="3" key="3">
    <citation type="submission" date="2020-06" db="EMBL/GenBank/DDBJ databases">
        <title>Helianthus annuus Genome sequencing and assembly Release 2.</title>
        <authorList>
            <person name="Gouzy J."/>
            <person name="Langlade N."/>
            <person name="Munos S."/>
        </authorList>
    </citation>
    <scope>NUCLEOTIDE SEQUENCE</scope>
    <source>
        <tissue evidence="3">Leaves</tissue>
    </source>
</reference>
<dbReference type="InParanoid" id="A0A251TEZ2"/>
<dbReference type="PANTHER" id="PTHR36760">
    <property type="entry name" value="ACIDIC LEUCINE-RICH NUCLEAR PHOSPHOPROTEIN 32 FAMILY B PROTEIN"/>
    <property type="match status" value="1"/>
</dbReference>
<keyword evidence="2" id="KW-0472">Membrane</keyword>
<dbReference type="Gramene" id="mRNA:HanXRQr2_Chr10g0420501">
    <property type="protein sequence ID" value="CDS:HanXRQr2_Chr10g0420501.1"/>
    <property type="gene ID" value="HanXRQr2_Chr10g0420501"/>
</dbReference>
<dbReference type="EMBL" id="MNCJ02000325">
    <property type="protein sequence ID" value="KAF5784743.1"/>
    <property type="molecule type" value="Genomic_DNA"/>
</dbReference>
<feature type="compositionally biased region" description="Basic and acidic residues" evidence="1">
    <location>
        <begin position="418"/>
        <end position="428"/>
    </location>
</feature>
<reference evidence="3 5" key="1">
    <citation type="journal article" date="2017" name="Nature">
        <title>The sunflower genome provides insights into oil metabolism, flowering and Asterid evolution.</title>
        <authorList>
            <person name="Badouin H."/>
            <person name="Gouzy J."/>
            <person name="Grassa C.J."/>
            <person name="Murat F."/>
            <person name="Staton S.E."/>
            <person name="Cottret L."/>
            <person name="Lelandais-Briere C."/>
            <person name="Owens G.L."/>
            <person name="Carrere S."/>
            <person name="Mayjonade B."/>
            <person name="Legrand L."/>
            <person name="Gill N."/>
            <person name="Kane N.C."/>
            <person name="Bowers J.E."/>
            <person name="Hubner S."/>
            <person name="Bellec A."/>
            <person name="Berard A."/>
            <person name="Berges H."/>
            <person name="Blanchet N."/>
            <person name="Boniface M.C."/>
            <person name="Brunel D."/>
            <person name="Catrice O."/>
            <person name="Chaidir N."/>
            <person name="Claudel C."/>
            <person name="Donnadieu C."/>
            <person name="Faraut T."/>
            <person name="Fievet G."/>
            <person name="Helmstetter N."/>
            <person name="King M."/>
            <person name="Knapp S.J."/>
            <person name="Lai Z."/>
            <person name="Le Paslier M.C."/>
            <person name="Lippi Y."/>
            <person name="Lorenzon L."/>
            <person name="Mandel J.R."/>
            <person name="Marage G."/>
            <person name="Marchand G."/>
            <person name="Marquand E."/>
            <person name="Bret-Mestries E."/>
            <person name="Morien E."/>
            <person name="Nambeesan S."/>
            <person name="Nguyen T."/>
            <person name="Pegot-Espagnet P."/>
            <person name="Pouilly N."/>
            <person name="Raftis F."/>
            <person name="Sallet E."/>
            <person name="Schiex T."/>
            <person name="Thomas J."/>
            <person name="Vandecasteele C."/>
            <person name="Vares D."/>
            <person name="Vear F."/>
            <person name="Vautrin S."/>
            <person name="Crespi M."/>
            <person name="Mangin B."/>
            <person name="Burke J.M."/>
            <person name="Salse J."/>
            <person name="Munos S."/>
            <person name="Vincourt P."/>
            <person name="Rieseberg L.H."/>
            <person name="Langlade N.B."/>
        </authorList>
    </citation>
    <scope>NUCLEOTIDE SEQUENCE [LARGE SCALE GENOMIC DNA]</scope>
    <source>
        <strain evidence="5">cv. SF193</strain>
        <tissue evidence="3">Leaves</tissue>
    </source>
</reference>
<evidence type="ECO:0000313" key="4">
    <source>
        <dbReference type="EMBL" id="OTG09715.1"/>
    </source>
</evidence>
<feature type="region of interest" description="Disordered" evidence="1">
    <location>
        <begin position="161"/>
        <end position="202"/>
    </location>
</feature>
<keyword evidence="2" id="KW-0812">Transmembrane</keyword>
<evidence type="ECO:0000313" key="5">
    <source>
        <dbReference type="Proteomes" id="UP000215914"/>
    </source>
</evidence>